<evidence type="ECO:0000313" key="3">
    <source>
        <dbReference type="Proteomes" id="UP000703269"/>
    </source>
</evidence>
<sequence length="244" mass="27998">MVVQSEIEVLKITPQGWLQLVQPSANTDEVEEITLSAQGYITSVNLPPIYHRKQLRKNINHSSQSVVITGLGADVFDKYMEALISIHHVLGLYLPHDALLPLKTEEERGDLAIYSHNRYYTLQENIQEAIIDFDKTIDPNDVLRANKPVNAEYTEDNKVEYFEQHTDISKDKDLIQARLSTMKEEAVKRKHTKRKVVYRNLITETEYRLKKLKLDETTASTEDKEEGSKEAQKEGEGSQPMEVS</sequence>
<dbReference type="OrthoDB" id="3267069at2759"/>
<evidence type="ECO:0000256" key="1">
    <source>
        <dbReference type="SAM" id="MobiDB-lite"/>
    </source>
</evidence>
<comment type="caution">
    <text evidence="2">The sequence shown here is derived from an EMBL/GenBank/DDBJ whole genome shotgun (WGS) entry which is preliminary data.</text>
</comment>
<feature type="region of interest" description="Disordered" evidence="1">
    <location>
        <begin position="212"/>
        <end position="244"/>
    </location>
</feature>
<organism evidence="2 3">
    <name type="scientific">Phanerochaete sordida</name>
    <dbReference type="NCBI Taxonomy" id="48140"/>
    <lineage>
        <taxon>Eukaryota</taxon>
        <taxon>Fungi</taxon>
        <taxon>Dikarya</taxon>
        <taxon>Basidiomycota</taxon>
        <taxon>Agaricomycotina</taxon>
        <taxon>Agaricomycetes</taxon>
        <taxon>Polyporales</taxon>
        <taxon>Phanerochaetaceae</taxon>
        <taxon>Phanerochaete</taxon>
    </lineage>
</organism>
<evidence type="ECO:0000313" key="2">
    <source>
        <dbReference type="EMBL" id="GJE97601.1"/>
    </source>
</evidence>
<dbReference type="EMBL" id="BPQB01000074">
    <property type="protein sequence ID" value="GJE97601.1"/>
    <property type="molecule type" value="Genomic_DNA"/>
</dbReference>
<keyword evidence="3" id="KW-1185">Reference proteome</keyword>
<proteinExistence type="predicted"/>
<feature type="compositionally biased region" description="Basic and acidic residues" evidence="1">
    <location>
        <begin position="226"/>
        <end position="236"/>
    </location>
</feature>
<name>A0A9P3LJJ6_9APHY</name>
<dbReference type="Proteomes" id="UP000703269">
    <property type="component" value="Unassembled WGS sequence"/>
</dbReference>
<reference evidence="2 3" key="1">
    <citation type="submission" date="2021-08" db="EMBL/GenBank/DDBJ databases">
        <title>Draft Genome Sequence of Phanerochaete sordida strain YK-624.</title>
        <authorList>
            <person name="Mori T."/>
            <person name="Dohra H."/>
            <person name="Suzuki T."/>
            <person name="Kawagishi H."/>
            <person name="Hirai H."/>
        </authorList>
    </citation>
    <scope>NUCLEOTIDE SEQUENCE [LARGE SCALE GENOMIC DNA]</scope>
    <source>
        <strain evidence="2 3">YK-624</strain>
    </source>
</reference>
<dbReference type="AlphaFoldDB" id="A0A9P3LJJ6"/>
<protein>
    <submittedName>
        <fullName evidence="2">Uncharacterized protein</fullName>
    </submittedName>
</protein>
<accession>A0A9P3LJJ6</accession>
<gene>
    <name evidence="2" type="ORF">PsYK624_138220</name>
</gene>